<organism evidence="2 3">
    <name type="scientific">Pichia californica</name>
    <dbReference type="NCBI Taxonomy" id="460514"/>
    <lineage>
        <taxon>Eukaryota</taxon>
        <taxon>Fungi</taxon>
        <taxon>Dikarya</taxon>
        <taxon>Ascomycota</taxon>
        <taxon>Saccharomycotina</taxon>
        <taxon>Pichiomycetes</taxon>
        <taxon>Pichiales</taxon>
        <taxon>Pichiaceae</taxon>
        <taxon>Pichia</taxon>
    </lineage>
</organism>
<dbReference type="InterPro" id="IPR009486">
    <property type="entry name" value="Pur_nuclsid_perm"/>
</dbReference>
<comment type="caution">
    <text evidence="2">The sequence shown here is derived from an EMBL/GenBank/DDBJ whole genome shotgun (WGS) entry which is preliminary data.</text>
</comment>
<feature type="chain" id="PRO_5040386777" description="Purine nucleoside permease" evidence="1">
    <location>
        <begin position="20"/>
        <end position="410"/>
    </location>
</feature>
<dbReference type="PANTHER" id="PTHR38643">
    <property type="entry name" value="PURINE NUCLEOSIDE PERMEASE C285.05-RELATED"/>
    <property type="match status" value="1"/>
</dbReference>
<evidence type="ECO:0008006" key="4">
    <source>
        <dbReference type="Google" id="ProtNLM"/>
    </source>
</evidence>
<reference evidence="2" key="1">
    <citation type="submission" date="2020-11" db="EMBL/GenBank/DDBJ databases">
        <title>Kefir isolates.</title>
        <authorList>
            <person name="Marcisauskas S."/>
            <person name="Kim Y."/>
            <person name="Blasche S."/>
        </authorList>
    </citation>
    <scope>NUCLEOTIDE SEQUENCE</scope>
    <source>
        <strain evidence="2">Olga-1</strain>
    </source>
</reference>
<accession>A0A9P6WR37</accession>
<protein>
    <recommendedName>
        <fullName evidence="4">Purine nucleoside permease</fullName>
    </recommendedName>
</protein>
<gene>
    <name evidence="2" type="ORF">C6P40_002418</name>
</gene>
<sequence length="410" mass="45012">MNFKAILSALAASTHVANAAALFPSSSLLFKPSYSSIASPVSATASNLTPVATAGLNSTIYENPTYSPKVFIINMFTLEREPFILSYDLPNEITIPGLSPVYNTILCDSNYDLCQITVGEGEINAASSLTALSLSTSFNLTSTFFLIAGIAGISPLKGTIGDVTFARFAIQILEYEVDARDLPINWNTGYFALGSNSPGEYPVNIYGTEVFELNVNLRNRALELAQEALLYNGTLKNEEFRETYNYAPANRTPEAIPCDTLTGDTYWFGDRLDESFSNYTNLITNGTGNYCTTQQEDNASLEALLRAAMYGLVDFSRIVVMRTASDFTYSNDYSGNLTVEFFDDVYQGGVTASVVNLYYASKPFITDILENFESYDSGLYNPDNYIGDFFNSLGDDVTIREWGTPEWGTA</sequence>
<dbReference type="Pfam" id="PF06516">
    <property type="entry name" value="NUP"/>
    <property type="match status" value="1"/>
</dbReference>
<keyword evidence="3" id="KW-1185">Reference proteome</keyword>
<dbReference type="PIRSF" id="PIRSF013171">
    <property type="entry name" value="Pur_nuclsid_perm"/>
    <property type="match status" value="1"/>
</dbReference>
<dbReference type="GO" id="GO:0005783">
    <property type="term" value="C:endoplasmic reticulum"/>
    <property type="evidence" value="ECO:0007669"/>
    <property type="project" value="TreeGrafter"/>
</dbReference>
<keyword evidence="1" id="KW-0732">Signal</keyword>
<dbReference type="GO" id="GO:0055085">
    <property type="term" value="P:transmembrane transport"/>
    <property type="evidence" value="ECO:0007669"/>
    <property type="project" value="InterPro"/>
</dbReference>
<evidence type="ECO:0000256" key="1">
    <source>
        <dbReference type="SAM" id="SignalP"/>
    </source>
</evidence>
<feature type="signal peptide" evidence="1">
    <location>
        <begin position="1"/>
        <end position="19"/>
    </location>
</feature>
<dbReference type="AlphaFoldDB" id="A0A9P6WR37"/>
<dbReference type="PANTHER" id="PTHR38643:SF1">
    <property type="entry name" value="PURINE NUCLEOSIDE PERMEASE C285.05-RELATED"/>
    <property type="match status" value="1"/>
</dbReference>
<name>A0A9P6WR37_9ASCO</name>
<evidence type="ECO:0000313" key="3">
    <source>
        <dbReference type="Proteomes" id="UP000697127"/>
    </source>
</evidence>
<dbReference type="Proteomes" id="UP000697127">
    <property type="component" value="Unassembled WGS sequence"/>
</dbReference>
<proteinExistence type="predicted"/>
<dbReference type="EMBL" id="PUHW01000027">
    <property type="protein sequence ID" value="KAG0690548.1"/>
    <property type="molecule type" value="Genomic_DNA"/>
</dbReference>
<evidence type="ECO:0000313" key="2">
    <source>
        <dbReference type="EMBL" id="KAG0690548.1"/>
    </source>
</evidence>